<dbReference type="EMBL" id="JAFLWD010000003">
    <property type="protein sequence ID" value="MBO0439008.1"/>
    <property type="molecule type" value="Genomic_DNA"/>
</dbReference>
<dbReference type="SUPFAM" id="SSF48371">
    <property type="entry name" value="ARM repeat"/>
    <property type="match status" value="1"/>
</dbReference>
<reference evidence="1 2" key="1">
    <citation type="submission" date="2021-03" db="EMBL/GenBank/DDBJ databases">
        <title>Enterococcal diversity collection.</title>
        <authorList>
            <person name="Gilmore M.S."/>
            <person name="Schwartzman J."/>
            <person name="Van Tyne D."/>
            <person name="Martin M."/>
            <person name="Earl A.M."/>
            <person name="Manson A.L."/>
            <person name="Straub T."/>
            <person name="Salamzade R."/>
            <person name="Saavedra J."/>
            <person name="Lebreton F."/>
            <person name="Prichula J."/>
            <person name="Schaufler K."/>
            <person name="Gaca A."/>
            <person name="Sgardioli B."/>
            <person name="Wagenaar J."/>
            <person name="Strong T."/>
        </authorList>
    </citation>
    <scope>NUCLEOTIDE SEQUENCE [LARGE SCALE GENOMIC DNA]</scope>
    <source>
        <strain evidence="1 2">DIV0869a</strain>
    </source>
</reference>
<dbReference type="PANTHER" id="PTHR34070">
    <property type="entry name" value="ARMADILLO-TYPE FOLD"/>
    <property type="match status" value="1"/>
</dbReference>
<sequence>MINSTINELKAISSEKYKQNVIRMGIPLESTIGVPTPELRKIARKIPKELRTKETVKAFWVTGYHEAKIIGTLLMTKLNYSKQEINWYMNKIESWDLCDLFCKSVLINSKDFDYYISSWITDSRLYYKRAAFTLIASMSTHSAISLNEVKNYLTFISNNSDDDRLLIKKSISWALRELGKIDEQAKEASITVANELLLSGDKNKIWIAKDALKELELLIRVEGRSRLISSKSKMGQEALSTN</sequence>
<dbReference type="Proteomes" id="UP000664632">
    <property type="component" value="Unassembled WGS sequence"/>
</dbReference>
<dbReference type="InterPro" id="IPR016024">
    <property type="entry name" value="ARM-type_fold"/>
</dbReference>
<protein>
    <submittedName>
        <fullName evidence="1">DNA alkylation repair protein</fullName>
    </submittedName>
</protein>
<name>A0ABS3GUS8_9ENTE</name>
<organism evidence="1 2">
    <name type="scientific">Candidatus Enterococcus ikei</name>
    <dbReference type="NCBI Taxonomy" id="2815326"/>
    <lineage>
        <taxon>Bacteria</taxon>
        <taxon>Bacillati</taxon>
        <taxon>Bacillota</taxon>
        <taxon>Bacilli</taxon>
        <taxon>Lactobacillales</taxon>
        <taxon>Enterococcaceae</taxon>
        <taxon>Enterococcus</taxon>
    </lineage>
</organism>
<keyword evidence="2" id="KW-1185">Reference proteome</keyword>
<dbReference type="PANTHER" id="PTHR34070:SF1">
    <property type="entry name" value="DNA ALKYLATION REPAIR PROTEIN"/>
    <property type="match status" value="1"/>
</dbReference>
<dbReference type="InterPro" id="IPR014825">
    <property type="entry name" value="DNA_alkylation"/>
</dbReference>
<accession>A0ABS3GUS8</accession>
<dbReference type="Gene3D" id="1.25.10.90">
    <property type="match status" value="1"/>
</dbReference>
<gene>
    <name evidence="1" type="ORF">JZO69_01355</name>
</gene>
<dbReference type="Pfam" id="PF08713">
    <property type="entry name" value="DNA_alkylation"/>
    <property type="match status" value="1"/>
</dbReference>
<evidence type="ECO:0000313" key="2">
    <source>
        <dbReference type="Proteomes" id="UP000664632"/>
    </source>
</evidence>
<evidence type="ECO:0000313" key="1">
    <source>
        <dbReference type="EMBL" id="MBO0439008.1"/>
    </source>
</evidence>
<comment type="caution">
    <text evidence="1">The sequence shown here is derived from an EMBL/GenBank/DDBJ whole genome shotgun (WGS) entry which is preliminary data.</text>
</comment>
<dbReference type="RefSeq" id="WP_207111117.1">
    <property type="nucleotide sequence ID" value="NZ_JAFLWD010000003.1"/>
</dbReference>
<dbReference type="CDD" id="cd06561">
    <property type="entry name" value="AlkD_like"/>
    <property type="match status" value="1"/>
</dbReference>
<proteinExistence type="predicted"/>